<gene>
    <name evidence="1" type="ORF">H2199_008106</name>
</gene>
<evidence type="ECO:0000313" key="2">
    <source>
        <dbReference type="Proteomes" id="UP001172680"/>
    </source>
</evidence>
<evidence type="ECO:0000313" key="1">
    <source>
        <dbReference type="EMBL" id="KAJ9636431.1"/>
    </source>
</evidence>
<reference evidence="1" key="1">
    <citation type="submission" date="2022-10" db="EMBL/GenBank/DDBJ databases">
        <title>Culturing micro-colonial fungi from biological soil crusts in the Mojave desert and describing Neophaeococcomyces mojavensis, and introducing the new genera and species Taxawa tesnikishii.</title>
        <authorList>
            <person name="Kurbessoian T."/>
            <person name="Stajich J.E."/>
        </authorList>
    </citation>
    <scope>NUCLEOTIDE SEQUENCE</scope>
    <source>
        <strain evidence="1">JES_115</strain>
    </source>
</reference>
<accession>A0ACC2YM24</accession>
<name>A0ACC2YM24_9PEZI</name>
<dbReference type="Proteomes" id="UP001172680">
    <property type="component" value="Unassembled WGS sequence"/>
</dbReference>
<sequence>MNPGLIYASITGYGQTGPYSGRGGYDVMVEGEFGLMHIPGEHDGPPIKVGVAVTDLTTGSYAANSILAALLARGQNCGQGQWLDAALSDCQTAILANIASSVLVSGQRDSGRWGTARPIIVPYRGFKTKDGNITIGGGNDKLLGSLCDRIGRPEWKEDPRFMANK</sequence>
<organism evidence="1 2">
    <name type="scientific">Coniosporium tulheliwenetii</name>
    <dbReference type="NCBI Taxonomy" id="3383036"/>
    <lineage>
        <taxon>Eukaryota</taxon>
        <taxon>Fungi</taxon>
        <taxon>Dikarya</taxon>
        <taxon>Ascomycota</taxon>
        <taxon>Pezizomycotina</taxon>
        <taxon>Dothideomycetes</taxon>
        <taxon>Dothideomycetes incertae sedis</taxon>
        <taxon>Coniosporium</taxon>
    </lineage>
</organism>
<protein>
    <submittedName>
        <fullName evidence="1">Uncharacterized protein</fullName>
    </submittedName>
</protein>
<dbReference type="EMBL" id="JAPDRP010000025">
    <property type="protein sequence ID" value="KAJ9636431.1"/>
    <property type="molecule type" value="Genomic_DNA"/>
</dbReference>
<comment type="caution">
    <text evidence="1">The sequence shown here is derived from an EMBL/GenBank/DDBJ whole genome shotgun (WGS) entry which is preliminary data.</text>
</comment>
<keyword evidence="2" id="KW-1185">Reference proteome</keyword>
<proteinExistence type="predicted"/>